<dbReference type="VEuPathDB" id="FungiDB:MAPG_10693"/>
<name>A0A0C4ED99_MAGP6</name>
<sequence>MRPKKQPAPFTIRGPRSSRRRYRQRPKKQPAGQPNIRKGIGIQDVSIRRDVTRQLFIYRYWAWVIQKLDDHKAEPMNDLLDLTKAEEGQKLIKDEIFDLAACIREATQPFVSDAKRKNIGYEVTEHPGLPRAVYGGPGQGQAGGSQRYGQCNAAWGCASTTGPRTFKMAIKSAADMPTPSLLYKTQKLVAPENAEVPTTISYSLAAPPTPSMEPGQALQGEPLGVLVSSGATPASTWRAGLVWCYASRHMAC</sequence>
<keyword evidence="4" id="KW-1185">Reference proteome</keyword>
<evidence type="ECO:0000313" key="4">
    <source>
        <dbReference type="Proteomes" id="UP000011715"/>
    </source>
</evidence>
<dbReference type="EMBL" id="GL876978">
    <property type="protein sequence ID" value="KLU91744.1"/>
    <property type="molecule type" value="Genomic_DNA"/>
</dbReference>
<reference evidence="2" key="3">
    <citation type="submission" date="2011-03" db="EMBL/GenBank/DDBJ databases">
        <title>Annotation of Magnaporthe poae ATCC 64411.</title>
        <authorList>
            <person name="Ma L.-J."/>
            <person name="Dead R."/>
            <person name="Young S.K."/>
            <person name="Zeng Q."/>
            <person name="Gargeya S."/>
            <person name="Fitzgerald M."/>
            <person name="Haas B."/>
            <person name="Abouelleil A."/>
            <person name="Alvarado L."/>
            <person name="Arachchi H.M."/>
            <person name="Berlin A."/>
            <person name="Brown A."/>
            <person name="Chapman S.B."/>
            <person name="Chen Z."/>
            <person name="Dunbar C."/>
            <person name="Freedman E."/>
            <person name="Gearin G."/>
            <person name="Gellesch M."/>
            <person name="Goldberg J."/>
            <person name="Griggs A."/>
            <person name="Gujja S."/>
            <person name="Heiman D."/>
            <person name="Howarth C."/>
            <person name="Larson L."/>
            <person name="Lui A."/>
            <person name="MacDonald P.J.P."/>
            <person name="Mehta T."/>
            <person name="Montmayeur A."/>
            <person name="Murphy C."/>
            <person name="Neiman D."/>
            <person name="Pearson M."/>
            <person name="Priest M."/>
            <person name="Roberts A."/>
            <person name="Saif S."/>
            <person name="Shea T."/>
            <person name="Shenoy N."/>
            <person name="Sisk P."/>
            <person name="Stolte C."/>
            <person name="Sykes S."/>
            <person name="Yandava C."/>
            <person name="Wortman J."/>
            <person name="Nusbaum C."/>
            <person name="Birren B."/>
        </authorList>
    </citation>
    <scope>NUCLEOTIDE SEQUENCE</scope>
    <source>
        <strain evidence="2">ATCC 64411</strain>
    </source>
</reference>
<feature type="compositionally biased region" description="Basic residues" evidence="1">
    <location>
        <begin position="16"/>
        <end position="28"/>
    </location>
</feature>
<dbReference type="EnsemblFungi" id="MAPG_10693T0">
    <property type="protein sequence ID" value="MAPG_10693T0"/>
    <property type="gene ID" value="MAPG_10693"/>
</dbReference>
<evidence type="ECO:0000256" key="1">
    <source>
        <dbReference type="SAM" id="MobiDB-lite"/>
    </source>
</evidence>
<protein>
    <submittedName>
        <fullName evidence="2 3">Uncharacterized protein</fullName>
    </submittedName>
</protein>
<dbReference type="Proteomes" id="UP000011715">
    <property type="component" value="Unassembled WGS sequence"/>
</dbReference>
<reference evidence="4" key="1">
    <citation type="submission" date="2010-05" db="EMBL/GenBank/DDBJ databases">
        <title>The genome sequence of Magnaporthe poae strain ATCC 64411.</title>
        <authorList>
            <person name="Ma L.-J."/>
            <person name="Dead R."/>
            <person name="Young S."/>
            <person name="Zeng Q."/>
            <person name="Koehrsen M."/>
            <person name="Alvarado L."/>
            <person name="Berlin A."/>
            <person name="Chapman S.B."/>
            <person name="Chen Z."/>
            <person name="Freedman E."/>
            <person name="Gellesch M."/>
            <person name="Goldberg J."/>
            <person name="Griggs A."/>
            <person name="Gujja S."/>
            <person name="Heilman E.R."/>
            <person name="Heiman D."/>
            <person name="Hepburn T."/>
            <person name="Howarth C."/>
            <person name="Jen D."/>
            <person name="Larson L."/>
            <person name="Mehta T."/>
            <person name="Neiman D."/>
            <person name="Pearson M."/>
            <person name="Roberts A."/>
            <person name="Saif S."/>
            <person name="Shea T."/>
            <person name="Shenoy N."/>
            <person name="Sisk P."/>
            <person name="Stolte C."/>
            <person name="Sykes S."/>
            <person name="Walk T."/>
            <person name="White J."/>
            <person name="Yandava C."/>
            <person name="Haas B."/>
            <person name="Nusbaum C."/>
            <person name="Birren B."/>
        </authorList>
    </citation>
    <scope>NUCLEOTIDE SEQUENCE [LARGE SCALE GENOMIC DNA]</scope>
    <source>
        <strain evidence="4">ATCC 64411 / 73-15</strain>
    </source>
</reference>
<proteinExistence type="predicted"/>
<evidence type="ECO:0000313" key="3">
    <source>
        <dbReference type="EnsemblFungi" id="MAPG_10693T0"/>
    </source>
</evidence>
<evidence type="ECO:0000313" key="2">
    <source>
        <dbReference type="EMBL" id="KLU91744.1"/>
    </source>
</evidence>
<dbReference type="OrthoDB" id="2015534at2759"/>
<gene>
    <name evidence="2" type="ORF">MAPG_10693</name>
</gene>
<organism evidence="3 4">
    <name type="scientific">Magnaporthiopsis poae (strain ATCC 64411 / 73-15)</name>
    <name type="common">Kentucky bluegrass fungus</name>
    <name type="synonym">Magnaporthe poae</name>
    <dbReference type="NCBI Taxonomy" id="644358"/>
    <lineage>
        <taxon>Eukaryota</taxon>
        <taxon>Fungi</taxon>
        <taxon>Dikarya</taxon>
        <taxon>Ascomycota</taxon>
        <taxon>Pezizomycotina</taxon>
        <taxon>Sordariomycetes</taxon>
        <taxon>Sordariomycetidae</taxon>
        <taxon>Magnaporthales</taxon>
        <taxon>Magnaporthaceae</taxon>
        <taxon>Magnaporthiopsis</taxon>
    </lineage>
</organism>
<dbReference type="STRING" id="644358.A0A0C4ED99"/>
<accession>A0A0C4ED99</accession>
<reference evidence="3" key="5">
    <citation type="submission" date="2015-06" db="UniProtKB">
        <authorList>
            <consortium name="EnsemblFungi"/>
        </authorList>
    </citation>
    <scope>IDENTIFICATION</scope>
    <source>
        <strain evidence="3">ATCC 64411</strain>
    </source>
</reference>
<dbReference type="EMBL" id="ADBL01002644">
    <property type="status" value="NOT_ANNOTATED_CDS"/>
    <property type="molecule type" value="Genomic_DNA"/>
</dbReference>
<reference evidence="2" key="2">
    <citation type="submission" date="2010-05" db="EMBL/GenBank/DDBJ databases">
        <title>The Genome Sequence of Magnaporthe poae strain ATCC 64411.</title>
        <authorList>
            <consortium name="The Broad Institute Genome Sequencing Platform"/>
            <consortium name="Broad Institute Genome Sequencing Center for Infectious Disease"/>
            <person name="Ma L.-J."/>
            <person name="Dead R."/>
            <person name="Young S."/>
            <person name="Zeng Q."/>
            <person name="Koehrsen M."/>
            <person name="Alvarado L."/>
            <person name="Berlin A."/>
            <person name="Chapman S.B."/>
            <person name="Chen Z."/>
            <person name="Freedman E."/>
            <person name="Gellesch M."/>
            <person name="Goldberg J."/>
            <person name="Griggs A."/>
            <person name="Gujja S."/>
            <person name="Heilman E.R."/>
            <person name="Heiman D."/>
            <person name="Hepburn T."/>
            <person name="Howarth C."/>
            <person name="Jen D."/>
            <person name="Larson L."/>
            <person name="Mehta T."/>
            <person name="Neiman D."/>
            <person name="Pearson M."/>
            <person name="Roberts A."/>
            <person name="Saif S."/>
            <person name="Shea T."/>
            <person name="Shenoy N."/>
            <person name="Sisk P."/>
            <person name="Stolte C."/>
            <person name="Sykes S."/>
            <person name="Walk T."/>
            <person name="White J."/>
            <person name="Yandava C."/>
            <person name="Haas B."/>
            <person name="Nusbaum C."/>
            <person name="Birren B."/>
        </authorList>
    </citation>
    <scope>NUCLEOTIDE SEQUENCE</scope>
    <source>
        <strain evidence="2">ATCC 64411</strain>
    </source>
</reference>
<feature type="region of interest" description="Disordered" evidence="1">
    <location>
        <begin position="1"/>
        <end position="38"/>
    </location>
</feature>
<dbReference type="AlphaFoldDB" id="A0A0C4ED99"/>
<reference evidence="3" key="4">
    <citation type="journal article" date="2015" name="G3 (Bethesda)">
        <title>Genome sequences of three phytopathogenic species of the Magnaporthaceae family of fungi.</title>
        <authorList>
            <person name="Okagaki L.H."/>
            <person name="Nunes C.C."/>
            <person name="Sailsbery J."/>
            <person name="Clay B."/>
            <person name="Brown D."/>
            <person name="John T."/>
            <person name="Oh Y."/>
            <person name="Young N."/>
            <person name="Fitzgerald M."/>
            <person name="Haas B.J."/>
            <person name="Zeng Q."/>
            <person name="Young S."/>
            <person name="Adiconis X."/>
            <person name="Fan L."/>
            <person name="Levin J.Z."/>
            <person name="Mitchell T.K."/>
            <person name="Okubara P.A."/>
            <person name="Farman M.L."/>
            <person name="Kohn L.M."/>
            <person name="Birren B."/>
            <person name="Ma L.-J."/>
            <person name="Dean R.A."/>
        </authorList>
    </citation>
    <scope>NUCLEOTIDE SEQUENCE</scope>
    <source>
        <strain evidence="3">ATCC 64411 / 73-15</strain>
    </source>
</reference>